<accession>A0AAD3TPC4</accession>
<feature type="domain" description="RAVE complex protein Rav1 C-terminal" evidence="2">
    <location>
        <begin position="709"/>
        <end position="1372"/>
    </location>
</feature>
<feature type="region of interest" description="Disordered" evidence="1">
    <location>
        <begin position="1446"/>
        <end position="1484"/>
    </location>
</feature>
<feature type="compositionally biased region" description="Polar residues" evidence="1">
    <location>
        <begin position="1744"/>
        <end position="1753"/>
    </location>
</feature>
<reference evidence="3" key="2">
    <citation type="submission" date="2023-06" db="EMBL/GenBank/DDBJ databases">
        <authorList>
            <person name="Kobayashi Y."/>
            <person name="Kayamori A."/>
            <person name="Aoki K."/>
            <person name="Shiwa Y."/>
            <person name="Fujita N."/>
            <person name="Sugita T."/>
            <person name="Iwasaki W."/>
            <person name="Tanaka N."/>
            <person name="Takashima M."/>
        </authorList>
    </citation>
    <scope>NUCLEOTIDE SEQUENCE</scope>
    <source>
        <strain evidence="3">HIS016</strain>
    </source>
</reference>
<organism evidence="3 4">
    <name type="scientific">Cutaneotrichosporon spelunceum</name>
    <dbReference type="NCBI Taxonomy" id="1672016"/>
    <lineage>
        <taxon>Eukaryota</taxon>
        <taxon>Fungi</taxon>
        <taxon>Dikarya</taxon>
        <taxon>Basidiomycota</taxon>
        <taxon>Agaricomycotina</taxon>
        <taxon>Tremellomycetes</taxon>
        <taxon>Trichosporonales</taxon>
        <taxon>Trichosporonaceae</taxon>
        <taxon>Cutaneotrichosporon</taxon>
    </lineage>
</organism>
<evidence type="ECO:0000313" key="4">
    <source>
        <dbReference type="Proteomes" id="UP001222932"/>
    </source>
</evidence>
<comment type="caution">
    <text evidence="3">The sequence shown here is derived from an EMBL/GenBank/DDBJ whole genome shotgun (WGS) entry which is preliminary data.</text>
</comment>
<gene>
    <name evidence="3" type="primary">RAV1</name>
    <name evidence="3" type="ORF">CspeluHIS016_0109610</name>
</gene>
<feature type="region of interest" description="Disordered" evidence="1">
    <location>
        <begin position="859"/>
        <end position="879"/>
    </location>
</feature>
<dbReference type="InterPro" id="IPR052208">
    <property type="entry name" value="DmX-like/RAVE_component"/>
</dbReference>
<feature type="region of interest" description="Disordered" evidence="1">
    <location>
        <begin position="1620"/>
        <end position="1871"/>
    </location>
</feature>
<dbReference type="InterPro" id="IPR036322">
    <property type="entry name" value="WD40_repeat_dom_sf"/>
</dbReference>
<name>A0AAD3TPC4_9TREE</name>
<feature type="compositionally biased region" description="Polar residues" evidence="1">
    <location>
        <begin position="1822"/>
        <end position="1835"/>
    </location>
</feature>
<feature type="region of interest" description="Disordered" evidence="1">
    <location>
        <begin position="1"/>
        <end position="20"/>
    </location>
</feature>
<dbReference type="Proteomes" id="UP001222932">
    <property type="component" value="Unassembled WGS sequence"/>
</dbReference>
<dbReference type="PANTHER" id="PTHR13950:SF9">
    <property type="entry name" value="RABCONNECTIN-3A"/>
    <property type="match status" value="1"/>
</dbReference>
<feature type="region of interest" description="Disordered" evidence="1">
    <location>
        <begin position="1553"/>
        <end position="1597"/>
    </location>
</feature>
<proteinExistence type="predicted"/>
<feature type="compositionally biased region" description="Polar residues" evidence="1">
    <location>
        <begin position="1802"/>
        <end position="1811"/>
    </location>
</feature>
<keyword evidence="4" id="KW-1185">Reference proteome</keyword>
<dbReference type="Pfam" id="PF12234">
    <property type="entry name" value="Rav1p_C"/>
    <property type="match status" value="1"/>
</dbReference>
<dbReference type="GO" id="GO:0007035">
    <property type="term" value="P:vacuolar acidification"/>
    <property type="evidence" value="ECO:0007669"/>
    <property type="project" value="TreeGrafter"/>
</dbReference>
<evidence type="ECO:0000256" key="1">
    <source>
        <dbReference type="SAM" id="MobiDB-lite"/>
    </source>
</evidence>
<feature type="compositionally biased region" description="Basic and acidic residues" evidence="1">
    <location>
        <begin position="1473"/>
        <end position="1484"/>
    </location>
</feature>
<dbReference type="InterPro" id="IPR022033">
    <property type="entry name" value="Rav1p_C"/>
</dbReference>
<feature type="compositionally biased region" description="Basic and acidic residues" evidence="1">
    <location>
        <begin position="1703"/>
        <end position="1720"/>
    </location>
</feature>
<dbReference type="GO" id="GO:0043291">
    <property type="term" value="C:RAVE complex"/>
    <property type="evidence" value="ECO:0007669"/>
    <property type="project" value="TreeGrafter"/>
</dbReference>
<dbReference type="PANTHER" id="PTHR13950">
    <property type="entry name" value="RABCONNECTIN-RELATED"/>
    <property type="match status" value="1"/>
</dbReference>
<feature type="compositionally biased region" description="Polar residues" evidence="1">
    <location>
        <begin position="1853"/>
        <end position="1865"/>
    </location>
</feature>
<feature type="compositionally biased region" description="Basic and acidic residues" evidence="1">
    <location>
        <begin position="1634"/>
        <end position="1666"/>
    </location>
</feature>
<reference evidence="3" key="1">
    <citation type="journal article" date="2023" name="BMC Genomics">
        <title>Chromosome-level genome assemblies of Cutaneotrichosporon spp. (Trichosporonales, Basidiomycota) reveal imbalanced evolution between nucleotide sequences and chromosome synteny.</title>
        <authorList>
            <person name="Kobayashi Y."/>
            <person name="Kayamori A."/>
            <person name="Aoki K."/>
            <person name="Shiwa Y."/>
            <person name="Matsutani M."/>
            <person name="Fujita N."/>
            <person name="Sugita T."/>
            <person name="Iwasaki W."/>
            <person name="Tanaka N."/>
            <person name="Takashima M."/>
        </authorList>
    </citation>
    <scope>NUCLEOTIDE SEQUENCE</scope>
    <source>
        <strain evidence="3">HIS016</strain>
    </source>
</reference>
<dbReference type="EMBL" id="BTCM01000001">
    <property type="protein sequence ID" value="GMK54375.1"/>
    <property type="molecule type" value="Genomic_DNA"/>
</dbReference>
<evidence type="ECO:0000313" key="3">
    <source>
        <dbReference type="EMBL" id="GMK54375.1"/>
    </source>
</evidence>
<feature type="compositionally biased region" description="Polar residues" evidence="1">
    <location>
        <begin position="1676"/>
        <end position="1691"/>
    </location>
</feature>
<feature type="region of interest" description="Disordered" evidence="1">
    <location>
        <begin position="570"/>
        <end position="606"/>
    </location>
</feature>
<protein>
    <recommendedName>
        <fullName evidence="2">RAVE complex protein Rav1 C-terminal domain-containing protein</fullName>
    </recommendedName>
</protein>
<dbReference type="SUPFAM" id="SSF50978">
    <property type="entry name" value="WD40 repeat-like"/>
    <property type="match status" value="2"/>
</dbReference>
<sequence>MSLRLRQAIPGRPRRDSPSALSAFTAQSGAYFIYPSSSNVVLLDPDGDLHSTLPFWDALPHRAGPSGSERDVGGVLARGNMVLAWSGPHVVLWSCQPKGWTVHSTIVANSPVTSLDLWGGTLALGTETGVELWHTENADVVVWDRIWIGHTDPSPMVALPPEQSHVAWYFKGGREISIRAFDTKGVTGSPQILRQPREIEWLGWRTVETTEAQLYVITTNCVLRIYATVLDDPTWFQMLYAIDHRAFRDAGVLPPKGKRPAEFGTIWVPDGATLRRAAKNAHAAAGKSRLPGSVIQILDALEHDEADIAVWFGPNSEVVLRSIFNLDRAPPTLIKSEPLASFITPINASWSSRGCLLDGKSLFFAFPPTNTQPDVSTVRVSLLDLFAGNDESFEKTEPDDFESMSVFMTQDIECFARTPNGRGLLAIGKGGEISVWEKRRLGKTLWNESKLKTAALVGKGQWMAPASPILYAIYAKGRGIASYYNDPIDGPRVVLRHLDPGVGVPTEPVVMPHFEPKPDDKIELLLALSDIDDGYSPRRRRTRRAVIMAVSASGEAWVWRIEPAATSPRAEYSESSLTRRDSFASTPQRRGTVPDSPGSPYVKGSLMSADSGMGGSVYHSEKPIVTLISHSFLPVEDGKKPRFILPVDPMGWHSSTIDWETDTPLQDMVVTLSESGVLEFWTPRLGQHLAGQRRASVHRDTCSDGHTANGGWARTSVVRTEKTNVCLARTSSRKKTALVCAVDDKYEVTIWDSNVSEFSTGLELTHTFDGGHVIQDLDWTTTSDLQSVLAVGFPHQIVLVCEQRLSYVDVTPGWAPFLHVDMRKYTSVPINDSVWVAGGSLAVAAGNQVYVFSRFLDQPTPSSSPPRSADVTPTKASFDSEEPEDIFQLIAHENGPLFDFHPTMLHQCLMWDKIDLVKDIIVTLVKDLRKCQDEGRRRLNYQRLDPLEFHQSNAVPQQKATTKTDYSSLFSIAPPEDPKDDDEFTESLVQDLIERLDGPVAVPLNQFEKSSLAALAQAVLEVEASRRSLDICGLRYLISIRAFANRDRRFNPPSGPTTPLPIPMPKEGIRPKGHMRISFRNIVWATHSESQVILLQAATASTENNKMTWEDAKRLGVFLWLRNQEEIRATLEIVARNRFMGEEDRDPVSASLFFFALGKKQVVHGLWRQAPGHKEQAMMLKFLSNDFSLDRWKTAAAKNAYALLSKQRYEYAAAFFMLAGKPKDAITVCLRQLGDWQLAVALARAVEGEGPLLSWVLTDTVLPIAFGGGHRWLASWALWMLKRRDLSVRVIVSPMEEVAAAWNADKVNSGKLAVGPPDNDDPSLLLLFQHLKSKTLQTAMGTNEITPALEFDFVVHNARVFFRMGCHPLGLDVLRSWSFERAWFSLPVPKKRAEPIKTSGELVEGAVSPTRRMSVSPYGLRRRSSFMLSRPAGRENMLMDMDVVAESTEPPTRLPSPAQQNEKDAPRQQTVSKPERTERPELMKDLRKDVEQGGAAFDMDTFFAPEKVTDVPGLVTSPPSTNCSTTPALMTGQATPVFGVQFADSFGGGLATTLKPESVSPGSPGSRVETPPRGRSPIGRLPCDQSPARTGTGTPLRKGANLMKEMMAGTQAEQGGEEFSFDSFFSGSSAPRATKSETDTDGSKDEVKAKESMSDANVEEKDEPRKGLSLMKDNNAHTQSAQGATEFNFDSFTPAMPAPSARATDKTEVTSNGDKLDQKSNQKPNPQPEEDRPKGLSLMKEANAHTQSAQGATEFSFDGFFPSEPVQRKPKPAQEPAPEEPNAEDAVVNTGTATPEPDAKPTASTPSTSESDSPKTTDADTLPNTSDKATDTSPATPDPEPRKGANLMKDLNPNATAAQGGTEFNFSDFGF</sequence>
<evidence type="ECO:0000259" key="2">
    <source>
        <dbReference type="Pfam" id="PF12234"/>
    </source>
</evidence>